<evidence type="ECO:0000313" key="10">
    <source>
        <dbReference type="Proteomes" id="UP000319801"/>
    </source>
</evidence>
<dbReference type="Gene3D" id="4.10.900.10">
    <property type="entry name" value="TCF3-CBD (Catenin binding domain)"/>
    <property type="match status" value="1"/>
</dbReference>
<dbReference type="PANTHER" id="PTHR10373:SF33">
    <property type="entry name" value="TRANSCRIPTION FACTOR 7"/>
    <property type="match status" value="1"/>
</dbReference>
<dbReference type="InterPro" id="IPR027397">
    <property type="entry name" value="Catenin-bd_sf"/>
</dbReference>
<accession>A0A556VAK2</accession>
<dbReference type="GO" id="GO:0000978">
    <property type="term" value="F:RNA polymerase II cis-regulatory region sequence-specific DNA binding"/>
    <property type="evidence" value="ECO:0007669"/>
    <property type="project" value="TreeGrafter"/>
</dbReference>
<dbReference type="Pfam" id="PF08347">
    <property type="entry name" value="CTNNB1_binding"/>
    <property type="match status" value="1"/>
</dbReference>
<organism evidence="9 10">
    <name type="scientific">Bagarius yarrelli</name>
    <name type="common">Goonch</name>
    <name type="synonym">Bagrus yarrelli</name>
    <dbReference type="NCBI Taxonomy" id="175774"/>
    <lineage>
        <taxon>Eukaryota</taxon>
        <taxon>Metazoa</taxon>
        <taxon>Chordata</taxon>
        <taxon>Craniata</taxon>
        <taxon>Vertebrata</taxon>
        <taxon>Euteleostomi</taxon>
        <taxon>Actinopterygii</taxon>
        <taxon>Neopterygii</taxon>
        <taxon>Teleostei</taxon>
        <taxon>Ostariophysi</taxon>
        <taxon>Siluriformes</taxon>
        <taxon>Sisoridae</taxon>
        <taxon>Sisorinae</taxon>
        <taxon>Bagarius</taxon>
    </lineage>
</organism>
<evidence type="ECO:0000256" key="7">
    <source>
        <dbReference type="SAM" id="MobiDB-lite"/>
    </source>
</evidence>
<evidence type="ECO:0000256" key="3">
    <source>
        <dbReference type="ARBA" id="ARBA00023125"/>
    </source>
</evidence>
<evidence type="ECO:0000256" key="2">
    <source>
        <dbReference type="ARBA" id="ARBA00023015"/>
    </source>
</evidence>
<feature type="compositionally biased region" description="Gly residues" evidence="7">
    <location>
        <begin position="1"/>
        <end position="11"/>
    </location>
</feature>
<feature type="domain" description="CTNNB1 binding N-teminal" evidence="8">
    <location>
        <begin position="6"/>
        <end position="145"/>
    </location>
</feature>
<keyword evidence="6" id="KW-0539">Nucleus</keyword>
<dbReference type="PANTHER" id="PTHR10373">
    <property type="entry name" value="TRANSCRIPTION FACTOR 7 FAMILY MEMBER"/>
    <property type="match status" value="1"/>
</dbReference>
<name>A0A556VAK2_BAGYA</name>
<dbReference type="OrthoDB" id="2307332at2759"/>
<evidence type="ECO:0000259" key="8">
    <source>
        <dbReference type="Pfam" id="PF08347"/>
    </source>
</evidence>
<evidence type="ECO:0000256" key="4">
    <source>
        <dbReference type="ARBA" id="ARBA00023159"/>
    </source>
</evidence>
<dbReference type="EMBL" id="VCAZ01000192">
    <property type="protein sequence ID" value="TTE96768.1"/>
    <property type="molecule type" value="Genomic_DNA"/>
</dbReference>
<keyword evidence="10" id="KW-1185">Reference proteome</keyword>
<proteinExistence type="predicted"/>
<feature type="compositionally biased region" description="Basic and acidic residues" evidence="7">
    <location>
        <begin position="19"/>
        <end position="36"/>
    </location>
</feature>
<reference evidence="9 10" key="1">
    <citation type="journal article" date="2019" name="Genome Biol. Evol.">
        <title>Whole-Genome Sequencing of the Giant Devil Catfish, Bagarius yarrelli.</title>
        <authorList>
            <person name="Jiang W."/>
            <person name="Lv Y."/>
            <person name="Cheng L."/>
            <person name="Yang K."/>
            <person name="Chao B."/>
            <person name="Wang X."/>
            <person name="Li Y."/>
            <person name="Pan X."/>
            <person name="You X."/>
            <person name="Zhang Y."/>
            <person name="Yang J."/>
            <person name="Li J."/>
            <person name="Zhang X."/>
            <person name="Liu S."/>
            <person name="Sun C."/>
            <person name="Yang J."/>
            <person name="Shi Q."/>
        </authorList>
    </citation>
    <scope>NUCLEOTIDE SEQUENCE [LARGE SCALE GENOMIC DNA]</scope>
    <source>
        <strain evidence="9">JWS20170419001</strain>
        <tissue evidence="9">Muscle</tissue>
    </source>
</reference>
<dbReference type="Proteomes" id="UP000319801">
    <property type="component" value="Unassembled WGS sequence"/>
</dbReference>
<feature type="region of interest" description="Disordered" evidence="7">
    <location>
        <begin position="135"/>
        <end position="192"/>
    </location>
</feature>
<keyword evidence="2" id="KW-0805">Transcription regulation</keyword>
<dbReference type="InterPro" id="IPR024940">
    <property type="entry name" value="TCF/LEF"/>
</dbReference>
<dbReference type="AlphaFoldDB" id="A0A556VAK2"/>
<dbReference type="FunFam" id="4.10.900.10:FF:000002">
    <property type="entry name" value="transcription factor 7-like 2 isoform X1"/>
    <property type="match status" value="1"/>
</dbReference>
<keyword evidence="3" id="KW-0238">DNA-binding</keyword>
<evidence type="ECO:0000256" key="5">
    <source>
        <dbReference type="ARBA" id="ARBA00023163"/>
    </source>
</evidence>
<comment type="subcellular location">
    <subcellularLocation>
        <location evidence="1">Nucleus</location>
    </subcellularLocation>
</comment>
<dbReference type="GO" id="GO:0000981">
    <property type="term" value="F:DNA-binding transcription factor activity, RNA polymerase II-specific"/>
    <property type="evidence" value="ECO:0007669"/>
    <property type="project" value="TreeGrafter"/>
</dbReference>
<dbReference type="GO" id="GO:0060429">
    <property type="term" value="P:epithelium development"/>
    <property type="evidence" value="ECO:0007669"/>
    <property type="project" value="UniProtKB-ARBA"/>
</dbReference>
<dbReference type="GO" id="GO:1990907">
    <property type="term" value="C:beta-catenin-TCF complex"/>
    <property type="evidence" value="ECO:0007669"/>
    <property type="project" value="TreeGrafter"/>
</dbReference>
<comment type="caution">
    <text evidence="9">The sequence shown here is derived from an EMBL/GenBank/DDBJ whole genome shotgun (WGS) entry which is preliminary data.</text>
</comment>
<protein>
    <submittedName>
        <fullName evidence="9">Transcription factor 7-like 1-A</fullName>
    </submittedName>
</protein>
<gene>
    <name evidence="9" type="ORF">Baya_15023</name>
</gene>
<keyword evidence="4" id="KW-0010">Activator</keyword>
<feature type="compositionally biased region" description="Basic and acidic residues" evidence="7">
    <location>
        <begin position="154"/>
        <end position="166"/>
    </location>
</feature>
<dbReference type="GO" id="GO:0060070">
    <property type="term" value="P:canonical Wnt signaling pathway"/>
    <property type="evidence" value="ECO:0007669"/>
    <property type="project" value="TreeGrafter"/>
</dbReference>
<keyword evidence="5" id="KW-0804">Transcription</keyword>
<evidence type="ECO:0000256" key="6">
    <source>
        <dbReference type="ARBA" id="ARBA00023242"/>
    </source>
</evidence>
<sequence length="192" mass="21420">MPQLNNGGGDDLGANDEMIAFKDEGEQDEKIPENAFTERDLADLKSSLVNESEISQNLHPPVICPLLFHLVAALDFKITVVRTGQPEEQTAVYEDKHREQLEPLNDITKPQNDGMYKASAYSGYPFLMLQDPYPNGQVSPTPKMVDQPVSQPRMADHPEPRPKMADEPEPEGPAYIILIHPEILHKKTATPP</sequence>
<feature type="region of interest" description="Disordered" evidence="7">
    <location>
        <begin position="1"/>
        <end position="36"/>
    </location>
</feature>
<evidence type="ECO:0000313" key="9">
    <source>
        <dbReference type="EMBL" id="TTE96768.1"/>
    </source>
</evidence>
<dbReference type="InterPro" id="IPR013558">
    <property type="entry name" value="CTNNB1-bd_N"/>
</dbReference>
<evidence type="ECO:0000256" key="1">
    <source>
        <dbReference type="ARBA" id="ARBA00004123"/>
    </source>
</evidence>
<dbReference type="GO" id="GO:0000785">
    <property type="term" value="C:chromatin"/>
    <property type="evidence" value="ECO:0007669"/>
    <property type="project" value="TreeGrafter"/>
</dbReference>